<dbReference type="EMBL" id="NBCO01000072">
    <property type="protein sequence ID" value="ORC83413.1"/>
    <property type="molecule type" value="Genomic_DNA"/>
</dbReference>
<comment type="caution">
    <text evidence="1">The sequence shown here is derived from an EMBL/GenBank/DDBJ whole genome shotgun (WGS) entry which is preliminary data.</text>
</comment>
<evidence type="ECO:0000313" key="1">
    <source>
        <dbReference type="EMBL" id="ORC83413.1"/>
    </source>
</evidence>
<dbReference type="VEuPathDB" id="TriTrypDB:TM35_000721160"/>
<sequence>MVHLTLEPTKWADAIESSPESLFSHESAKNVETVLSKASTRRHQKALLKAVEPFMEKMIEDPVGISILISLVSYGTIATVDAVTGVVLHSCDKILKSQSSPGKTCDGPLGTLLERIVYREDCTEENRMNLVTALKTLDHSLLMGNSVLLLAVARLIIIDRDFALSICSDPNAKKSFLQLASSGSKKKVVLSFCEFLLAGLESKDLQLIDLCSSFVFTALSDLFAVNSNMRPSKEITLLLASHGNNFVLQEMTKAMLSWSDICDRAKTEDYAKILAFLLARLHDANDGIRLIKKLFKTQNDVDEKLASRKVSHLQLLAAVAEKPVYVEALTKALGNSQEKKLIGAVARYRNATKPRALATKEVLLQRLEKIRTDSGINNKTSNTLKRGRE</sequence>
<protein>
    <submittedName>
        <fullName evidence="1">Uncharacterized protein</fullName>
    </submittedName>
</protein>
<keyword evidence="2" id="KW-1185">Reference proteome</keyword>
<dbReference type="GeneID" id="39991018"/>
<evidence type="ECO:0000313" key="2">
    <source>
        <dbReference type="Proteomes" id="UP000192257"/>
    </source>
</evidence>
<dbReference type="Proteomes" id="UP000192257">
    <property type="component" value="Unassembled WGS sequence"/>
</dbReference>
<gene>
    <name evidence="1" type="ORF">TM35_000721160</name>
</gene>
<proteinExistence type="predicted"/>
<reference evidence="1 2" key="1">
    <citation type="submission" date="2017-03" db="EMBL/GenBank/DDBJ databases">
        <title>An alternative strategy for trypanosome survival in the mammalian bloodstream revealed through genome and transcriptome analysis of the ubiquitous bovine parasite Trypanosoma (Megatrypanum) theileri.</title>
        <authorList>
            <person name="Kelly S."/>
            <person name="Ivens A."/>
            <person name="Mott A."/>
            <person name="O'Neill E."/>
            <person name="Emms D."/>
            <person name="Macleod O."/>
            <person name="Voorheis P."/>
            <person name="Matthews J."/>
            <person name="Matthews K."/>
            <person name="Carrington M."/>
        </authorList>
    </citation>
    <scope>NUCLEOTIDE SEQUENCE [LARGE SCALE GENOMIC DNA]</scope>
    <source>
        <strain evidence="1">Edinburgh</strain>
    </source>
</reference>
<name>A0A1X0NG17_9TRYP</name>
<organism evidence="1 2">
    <name type="scientific">Trypanosoma theileri</name>
    <dbReference type="NCBI Taxonomy" id="67003"/>
    <lineage>
        <taxon>Eukaryota</taxon>
        <taxon>Discoba</taxon>
        <taxon>Euglenozoa</taxon>
        <taxon>Kinetoplastea</taxon>
        <taxon>Metakinetoplastina</taxon>
        <taxon>Trypanosomatida</taxon>
        <taxon>Trypanosomatidae</taxon>
        <taxon>Trypanosoma</taxon>
    </lineage>
</organism>
<dbReference type="AlphaFoldDB" id="A0A1X0NG17"/>
<dbReference type="RefSeq" id="XP_028877479.1">
    <property type="nucleotide sequence ID" value="XM_029031238.1"/>
</dbReference>
<dbReference type="OrthoDB" id="276683at2759"/>
<accession>A0A1X0NG17</accession>